<evidence type="ECO:0000313" key="7">
    <source>
        <dbReference type="Proteomes" id="UP000278823"/>
    </source>
</evidence>
<reference evidence="7" key="1">
    <citation type="submission" date="2018-11" db="EMBL/GenBank/DDBJ databases">
        <title>Rhizobium chutanense sp. nov., isolated from root nodules of Phaseolus vulgaris in China.</title>
        <authorList>
            <person name="Huo Y."/>
        </authorList>
    </citation>
    <scope>NUCLEOTIDE SEQUENCE [LARGE SCALE GENOMIC DNA]</scope>
    <source>
        <strain evidence="7">CCBAU 65647</strain>
    </source>
</reference>
<dbReference type="Proteomes" id="UP000278823">
    <property type="component" value="Unassembled WGS sequence"/>
</dbReference>
<dbReference type="InterPro" id="IPR029154">
    <property type="entry name" value="HIBADH-like_NADP-bd"/>
</dbReference>
<sequence>MSNKPVIGFIGVGMMGHGMAKNIRTKGYDLWFLDQRPMPTLLEIGAKSAESPKDMADKCDIIHICLQNSGQVEKVVKGNDGIIAGARPGLIVIDTSTSDPSSTLLLAQELEAVGATLIDASLGRTPKEAEEGTLDAMVAGDDDVFEQVKPVIECWAGRVIRVGAVGNGHKMKLLMNFIGMSYGALYAEAVVLGAKIGISPQAIRDVITGSRMDSGFFGTFMKYVVDRDRDAHKFMISYAAKDLRYVNNMAADSKVTSVMASAAVQYYTHAEAVGHGDDFVPMLSDLVGKLNGVDMEEEVRKGARLVGQS</sequence>
<dbReference type="GO" id="GO:0051287">
    <property type="term" value="F:NAD binding"/>
    <property type="evidence" value="ECO:0007669"/>
    <property type="project" value="InterPro"/>
</dbReference>
<dbReference type="InterPro" id="IPR013328">
    <property type="entry name" value="6PGD_dom2"/>
</dbReference>
<keyword evidence="1" id="KW-0560">Oxidoreductase</keyword>
<dbReference type="AlphaFoldDB" id="A0A3S0QUT9"/>
<dbReference type="Pfam" id="PF14833">
    <property type="entry name" value="NAD_binding_11"/>
    <property type="match status" value="1"/>
</dbReference>
<dbReference type="OrthoDB" id="9812907at2"/>
<dbReference type="PIRSF" id="PIRSF000103">
    <property type="entry name" value="HIBADH"/>
    <property type="match status" value="1"/>
</dbReference>
<feature type="domain" description="3-hydroxyisobutyrate dehydrogenase-like NAD-binding" evidence="5">
    <location>
        <begin position="166"/>
        <end position="282"/>
    </location>
</feature>
<dbReference type="InterPro" id="IPR008927">
    <property type="entry name" value="6-PGluconate_DH-like_C_sf"/>
</dbReference>
<dbReference type="Pfam" id="PF03446">
    <property type="entry name" value="NAD_binding_2"/>
    <property type="match status" value="1"/>
</dbReference>
<dbReference type="SUPFAM" id="SSF48179">
    <property type="entry name" value="6-phosphogluconate dehydrogenase C-terminal domain-like"/>
    <property type="match status" value="1"/>
</dbReference>
<comment type="caution">
    <text evidence="6">The sequence shown here is derived from an EMBL/GenBank/DDBJ whole genome shotgun (WGS) entry which is preliminary data.</text>
</comment>
<feature type="active site" evidence="3">
    <location>
        <position position="172"/>
    </location>
</feature>
<accession>A0A3S0QUT9</accession>
<evidence type="ECO:0000259" key="5">
    <source>
        <dbReference type="Pfam" id="PF14833"/>
    </source>
</evidence>
<dbReference type="PANTHER" id="PTHR43060">
    <property type="entry name" value="3-HYDROXYISOBUTYRATE DEHYDROGENASE-LIKE 1, MITOCHONDRIAL-RELATED"/>
    <property type="match status" value="1"/>
</dbReference>
<dbReference type="PANTHER" id="PTHR43060:SF15">
    <property type="entry name" value="3-HYDROXYISOBUTYRATE DEHYDROGENASE-LIKE 1, MITOCHONDRIAL-RELATED"/>
    <property type="match status" value="1"/>
</dbReference>
<protein>
    <submittedName>
        <fullName evidence="6">NAD(P)-dependent oxidoreductase</fullName>
    </submittedName>
</protein>
<dbReference type="RefSeq" id="WP_126922079.1">
    <property type="nucleotide sequence ID" value="NZ_ML133690.1"/>
</dbReference>
<dbReference type="GO" id="GO:0016491">
    <property type="term" value="F:oxidoreductase activity"/>
    <property type="evidence" value="ECO:0007669"/>
    <property type="project" value="UniProtKB-KW"/>
</dbReference>
<organism evidence="6 7">
    <name type="scientific">Rhizobium vallis</name>
    <dbReference type="NCBI Taxonomy" id="634290"/>
    <lineage>
        <taxon>Bacteria</taxon>
        <taxon>Pseudomonadati</taxon>
        <taxon>Pseudomonadota</taxon>
        <taxon>Alphaproteobacteria</taxon>
        <taxon>Hyphomicrobiales</taxon>
        <taxon>Rhizobiaceae</taxon>
        <taxon>Rhizobium/Agrobacterium group</taxon>
        <taxon>Rhizobium</taxon>
    </lineage>
</organism>
<dbReference type="Gene3D" id="3.40.50.720">
    <property type="entry name" value="NAD(P)-binding Rossmann-like Domain"/>
    <property type="match status" value="1"/>
</dbReference>
<keyword evidence="7" id="KW-1185">Reference proteome</keyword>
<gene>
    <name evidence="6" type="ORF">EFQ99_16570</name>
</gene>
<evidence type="ECO:0000313" key="6">
    <source>
        <dbReference type="EMBL" id="RUM24398.1"/>
    </source>
</evidence>
<evidence type="ECO:0000256" key="3">
    <source>
        <dbReference type="PIRSR" id="PIRSR000103-1"/>
    </source>
</evidence>
<name>A0A3S0QUT9_9HYPH</name>
<feature type="domain" description="6-phosphogluconate dehydrogenase NADP-binding" evidence="4">
    <location>
        <begin position="7"/>
        <end position="163"/>
    </location>
</feature>
<evidence type="ECO:0000256" key="2">
    <source>
        <dbReference type="ARBA" id="ARBA00023027"/>
    </source>
</evidence>
<dbReference type="GO" id="GO:0050661">
    <property type="term" value="F:NADP binding"/>
    <property type="evidence" value="ECO:0007669"/>
    <property type="project" value="InterPro"/>
</dbReference>
<keyword evidence="2" id="KW-0520">NAD</keyword>
<dbReference type="InterPro" id="IPR006115">
    <property type="entry name" value="6PGDH_NADP-bd"/>
</dbReference>
<dbReference type="SUPFAM" id="SSF51735">
    <property type="entry name" value="NAD(P)-binding Rossmann-fold domains"/>
    <property type="match status" value="1"/>
</dbReference>
<dbReference type="InterPro" id="IPR036291">
    <property type="entry name" value="NAD(P)-bd_dom_sf"/>
</dbReference>
<evidence type="ECO:0000259" key="4">
    <source>
        <dbReference type="Pfam" id="PF03446"/>
    </source>
</evidence>
<dbReference type="EMBL" id="RJTH01000005">
    <property type="protein sequence ID" value="RUM24398.1"/>
    <property type="molecule type" value="Genomic_DNA"/>
</dbReference>
<dbReference type="Gene3D" id="1.10.1040.10">
    <property type="entry name" value="N-(1-d-carboxylethyl)-l-norvaline Dehydrogenase, domain 2"/>
    <property type="match status" value="1"/>
</dbReference>
<proteinExistence type="predicted"/>
<dbReference type="InterPro" id="IPR015815">
    <property type="entry name" value="HIBADH-related"/>
</dbReference>
<evidence type="ECO:0000256" key="1">
    <source>
        <dbReference type="ARBA" id="ARBA00023002"/>
    </source>
</evidence>